<proteinExistence type="predicted"/>
<feature type="transmembrane region" description="Helical" evidence="1">
    <location>
        <begin position="12"/>
        <end position="30"/>
    </location>
</feature>
<feature type="domain" description="AAA" evidence="2">
    <location>
        <begin position="94"/>
        <end position="267"/>
    </location>
</feature>
<dbReference type="EMBL" id="KP211924">
    <property type="protein sequence ID" value="ANV81127.1"/>
    <property type="molecule type" value="Genomic_DNA"/>
</dbReference>
<dbReference type="InterPro" id="IPR027417">
    <property type="entry name" value="P-loop_NTPase"/>
</dbReference>
<dbReference type="PANTHER" id="PTHR13696">
    <property type="entry name" value="P-LOOP CONTAINING NUCLEOSIDE TRIPHOSPHATE HYDROLASE"/>
    <property type="match status" value="1"/>
</dbReference>
<name>A0A1B1TFQ5_9ARCH</name>
<evidence type="ECO:0000256" key="1">
    <source>
        <dbReference type="SAM" id="Phobius"/>
    </source>
</evidence>
<dbReference type="AlphaFoldDB" id="A0A1B1TFQ5"/>
<dbReference type="Pfam" id="PF13614">
    <property type="entry name" value="AAA_31"/>
    <property type="match status" value="1"/>
</dbReference>
<sequence length="346" mass="38083">MEINQSPQFNIFFLFFSGIFNCLTISVYNVTELRDKHPLPDVDAASLIMDVEFTETEEEINVPILDSFEEVQTSKKYGAVELPKSLTTPQGRARIVTVINQKGGVGKTTTVINIAAQLALRGYNILVIDADSQGNCATGLGVDKSKVRETTRDLILNPESAISARHATAVDKLHLIVGDKNLIGLEQEMLRQLGREKRLTEALEPLLPHYDIILIDTPPSLGLVTINALVASDGLIIPVQTEYFALEGLALLSGTVREVRNLLNPRLGVDGVLLTMHSKTTLNEQVANEIIDYFPELIVKPAVRRNIKLAEAPSHGIPIHLYDPRSAGGQDYQEVASVLSRRWSLS</sequence>
<accession>A0A1B1TFQ5</accession>
<dbReference type="InterPro" id="IPR050678">
    <property type="entry name" value="DNA_Partitioning_ATPase"/>
</dbReference>
<keyword evidence="1" id="KW-0812">Transmembrane</keyword>
<reference evidence="3" key="1">
    <citation type="submission" date="2014-11" db="EMBL/GenBank/DDBJ databases">
        <authorList>
            <person name="Zhu J."/>
            <person name="Qi W."/>
            <person name="Song R."/>
        </authorList>
    </citation>
    <scope>NUCLEOTIDE SEQUENCE</scope>
</reference>
<keyword evidence="1" id="KW-0472">Membrane</keyword>
<dbReference type="CDD" id="cd02042">
    <property type="entry name" value="ParAB_family"/>
    <property type="match status" value="1"/>
</dbReference>
<organism evidence="3">
    <name type="scientific">uncultured Poseidoniia archaeon</name>
    <dbReference type="NCBI Taxonomy" id="1697135"/>
    <lineage>
        <taxon>Archaea</taxon>
        <taxon>Methanobacteriati</taxon>
        <taxon>Thermoplasmatota</taxon>
        <taxon>Candidatus Poseidoniia</taxon>
        <taxon>environmental samples</taxon>
    </lineage>
</organism>
<dbReference type="PANTHER" id="PTHR13696:SF52">
    <property type="entry name" value="PARA FAMILY PROTEIN CT_582"/>
    <property type="match status" value="1"/>
</dbReference>
<reference evidence="3" key="2">
    <citation type="journal article" date="2015" name="ISME J.">
        <title>A new class of marine Euryarchaeota group II from the Mediterranean deep chlorophyll maximum.</title>
        <authorList>
            <person name="Martin-Cuadrado A.B."/>
            <person name="Garcia-Heredia I."/>
            <person name="Molto A.G."/>
            <person name="Lopez-Ubeda R."/>
            <person name="Kimes N."/>
            <person name="Lopez-Garcia P."/>
            <person name="Moreira D."/>
            <person name="Rodriguez-Valera F."/>
        </authorList>
    </citation>
    <scope>NUCLEOTIDE SEQUENCE</scope>
</reference>
<dbReference type="InterPro" id="IPR025669">
    <property type="entry name" value="AAA_dom"/>
</dbReference>
<protein>
    <submittedName>
        <fullName evidence="3">Sporulation initiation inhibitor protein (ParA, soj)</fullName>
    </submittedName>
</protein>
<keyword evidence="1" id="KW-1133">Transmembrane helix</keyword>
<dbReference type="FunFam" id="3.40.50.300:FF:000285">
    <property type="entry name" value="Sporulation initiation inhibitor Soj"/>
    <property type="match status" value="1"/>
</dbReference>
<evidence type="ECO:0000313" key="3">
    <source>
        <dbReference type="EMBL" id="ANV81127.1"/>
    </source>
</evidence>
<dbReference type="SUPFAM" id="SSF52540">
    <property type="entry name" value="P-loop containing nucleoside triphosphate hydrolases"/>
    <property type="match status" value="1"/>
</dbReference>
<dbReference type="Gene3D" id="3.40.50.300">
    <property type="entry name" value="P-loop containing nucleotide triphosphate hydrolases"/>
    <property type="match status" value="1"/>
</dbReference>
<evidence type="ECO:0000259" key="2">
    <source>
        <dbReference type="Pfam" id="PF13614"/>
    </source>
</evidence>